<name>A0A0W7X7Z2_9ACTN</name>
<dbReference type="Proteomes" id="UP000054804">
    <property type="component" value="Unassembled WGS sequence"/>
</dbReference>
<sequence length="135" mass="15050">MLHEAAHILCWQRGISETTMRGVYHNQSFLAAAEEVGLEWPPGRARIQGRGYDSPRMCKLTEKRHAADIAALEDAIPIVRPHLHLPSQPSSSTRPDRQTLQCECTPPRKMRMSPTVAQKAPVLCGACKAEFRPTP</sequence>
<feature type="region of interest" description="Disordered" evidence="1">
    <location>
        <begin position="81"/>
        <end position="100"/>
    </location>
</feature>
<proteinExistence type="predicted"/>
<reference evidence="2 3" key="1">
    <citation type="submission" date="2015-12" db="EMBL/GenBank/DDBJ databases">
        <title>Draft genome sequence of Streptomyces silvensis ATCC 53525, a producer of novel hormone antagonists.</title>
        <authorList>
            <person name="Johnston C.W."/>
            <person name="Li Y."/>
            <person name="Magarvey N.A."/>
        </authorList>
    </citation>
    <scope>NUCLEOTIDE SEQUENCE [LARGE SCALE GENOMIC DNA]</scope>
    <source>
        <strain evidence="2 3">ATCC 53525</strain>
    </source>
</reference>
<protein>
    <recommendedName>
        <fullName evidence="4">SprT-like domain-containing protein</fullName>
    </recommendedName>
</protein>
<dbReference type="EMBL" id="LOCL01000029">
    <property type="protein sequence ID" value="KUF18858.1"/>
    <property type="molecule type" value="Genomic_DNA"/>
</dbReference>
<keyword evidence="3" id="KW-1185">Reference proteome</keyword>
<dbReference type="AlphaFoldDB" id="A0A0W7X7Z2"/>
<evidence type="ECO:0000256" key="1">
    <source>
        <dbReference type="SAM" id="MobiDB-lite"/>
    </source>
</evidence>
<evidence type="ECO:0000313" key="2">
    <source>
        <dbReference type="EMBL" id="KUF18858.1"/>
    </source>
</evidence>
<evidence type="ECO:0008006" key="4">
    <source>
        <dbReference type="Google" id="ProtNLM"/>
    </source>
</evidence>
<evidence type="ECO:0000313" key="3">
    <source>
        <dbReference type="Proteomes" id="UP000054804"/>
    </source>
</evidence>
<comment type="caution">
    <text evidence="2">The sequence shown here is derived from an EMBL/GenBank/DDBJ whole genome shotgun (WGS) entry which is preliminary data.</text>
</comment>
<organism evidence="2 3">
    <name type="scientific">Streptomyces silvensis</name>
    <dbReference type="NCBI Taxonomy" id="1765722"/>
    <lineage>
        <taxon>Bacteria</taxon>
        <taxon>Bacillati</taxon>
        <taxon>Actinomycetota</taxon>
        <taxon>Actinomycetes</taxon>
        <taxon>Kitasatosporales</taxon>
        <taxon>Streptomycetaceae</taxon>
        <taxon>Streptomyces</taxon>
    </lineage>
</organism>
<gene>
    <name evidence="2" type="ORF">AT728_07440</name>
</gene>
<accession>A0A0W7X7Z2</accession>